<sequence>MIHRRSLIVGGAALALSGCQSTTGQGTNARLSTRAYTGPRVTRIVVMKGKRRLYLMSGDEVLKTYRIGLGFSPKGDKKVVGDGKTPEGRYIIDRRNPQSEFYLSIGISYPNSRDRAEAAALGRSPGGDIFIHGQAPRKYGVPTRRDWTAGCIAVQNHEMREIYNMVGNGTVIDIYA</sequence>
<dbReference type="EMBL" id="BMKN01000002">
    <property type="protein sequence ID" value="GGE55271.1"/>
    <property type="molecule type" value="Genomic_DNA"/>
</dbReference>
<comment type="pathway">
    <text evidence="1 7">Cell wall biogenesis; peptidoglycan biosynthesis.</text>
</comment>
<feature type="domain" description="L,D-TPase catalytic" evidence="8">
    <location>
        <begin position="42"/>
        <end position="175"/>
    </location>
</feature>
<gene>
    <name evidence="9" type="ORF">GCM10011517_23570</name>
</gene>
<dbReference type="InterPro" id="IPR005490">
    <property type="entry name" value="LD_TPept_cat_dom"/>
</dbReference>
<dbReference type="PANTHER" id="PTHR36699">
    <property type="entry name" value="LD-TRANSPEPTIDASE"/>
    <property type="match status" value="1"/>
</dbReference>
<dbReference type="Pfam" id="PF03734">
    <property type="entry name" value="YkuD"/>
    <property type="match status" value="1"/>
</dbReference>
<keyword evidence="5 7" id="KW-0573">Peptidoglycan synthesis</keyword>
<keyword evidence="6 7" id="KW-0961">Cell wall biogenesis/degradation</keyword>
<dbReference type="GO" id="GO:0009252">
    <property type="term" value="P:peptidoglycan biosynthetic process"/>
    <property type="evidence" value="ECO:0007669"/>
    <property type="project" value="UniProtKB-KW"/>
</dbReference>
<dbReference type="CDD" id="cd16913">
    <property type="entry name" value="YkuD_like"/>
    <property type="match status" value="1"/>
</dbReference>
<dbReference type="PROSITE" id="PS51257">
    <property type="entry name" value="PROKAR_LIPOPROTEIN"/>
    <property type="match status" value="1"/>
</dbReference>
<keyword evidence="10" id="KW-1185">Reference proteome</keyword>
<reference evidence="9" key="1">
    <citation type="journal article" date="2014" name="Int. J. Syst. Evol. Microbiol.">
        <title>Complete genome sequence of Corynebacterium casei LMG S-19264T (=DSM 44701T), isolated from a smear-ripened cheese.</title>
        <authorList>
            <consortium name="US DOE Joint Genome Institute (JGI-PGF)"/>
            <person name="Walter F."/>
            <person name="Albersmeier A."/>
            <person name="Kalinowski J."/>
            <person name="Ruckert C."/>
        </authorList>
    </citation>
    <scope>NUCLEOTIDE SEQUENCE</scope>
    <source>
        <strain evidence="9">CGMCC 1.16012</strain>
    </source>
</reference>
<dbReference type="GO" id="GO:0004180">
    <property type="term" value="F:carboxypeptidase activity"/>
    <property type="evidence" value="ECO:0007669"/>
    <property type="project" value="UniProtKB-ARBA"/>
</dbReference>
<dbReference type="Proteomes" id="UP000606730">
    <property type="component" value="Unassembled WGS sequence"/>
</dbReference>
<comment type="caution">
    <text evidence="9">The sequence shown here is derived from an EMBL/GenBank/DDBJ whole genome shotgun (WGS) entry which is preliminary data.</text>
</comment>
<accession>A0A917EM03</accession>
<organism evidence="9 10">
    <name type="scientific">Actibacterium pelagium</name>
    <dbReference type="NCBI Taxonomy" id="2029103"/>
    <lineage>
        <taxon>Bacteria</taxon>
        <taxon>Pseudomonadati</taxon>
        <taxon>Pseudomonadota</taxon>
        <taxon>Alphaproteobacteria</taxon>
        <taxon>Rhodobacterales</taxon>
        <taxon>Roseobacteraceae</taxon>
        <taxon>Actibacterium</taxon>
    </lineage>
</organism>
<evidence type="ECO:0000256" key="5">
    <source>
        <dbReference type="ARBA" id="ARBA00022984"/>
    </source>
</evidence>
<keyword evidence="3" id="KW-0808">Transferase</keyword>
<reference evidence="9" key="2">
    <citation type="submission" date="2020-09" db="EMBL/GenBank/DDBJ databases">
        <authorList>
            <person name="Sun Q."/>
            <person name="Zhou Y."/>
        </authorList>
    </citation>
    <scope>NUCLEOTIDE SEQUENCE</scope>
    <source>
        <strain evidence="9">CGMCC 1.16012</strain>
    </source>
</reference>
<evidence type="ECO:0000256" key="3">
    <source>
        <dbReference type="ARBA" id="ARBA00022679"/>
    </source>
</evidence>
<protein>
    <recommendedName>
        <fullName evidence="8">L,D-TPase catalytic domain-containing protein</fullName>
    </recommendedName>
</protein>
<name>A0A917EM03_9RHOB</name>
<comment type="similarity">
    <text evidence="2">Belongs to the YkuD family.</text>
</comment>
<dbReference type="SUPFAM" id="SSF141523">
    <property type="entry name" value="L,D-transpeptidase catalytic domain-like"/>
    <property type="match status" value="1"/>
</dbReference>
<feature type="active site" description="Proton donor/acceptor" evidence="7">
    <location>
        <position position="132"/>
    </location>
</feature>
<evidence type="ECO:0000256" key="1">
    <source>
        <dbReference type="ARBA" id="ARBA00004752"/>
    </source>
</evidence>
<proteinExistence type="inferred from homology"/>
<dbReference type="PANTHER" id="PTHR36699:SF1">
    <property type="entry name" value="L,D-TRANSPEPTIDASE YAFK-RELATED"/>
    <property type="match status" value="1"/>
</dbReference>
<dbReference type="PROSITE" id="PS52029">
    <property type="entry name" value="LD_TPASE"/>
    <property type="match status" value="1"/>
</dbReference>
<dbReference type="GO" id="GO:0016740">
    <property type="term" value="F:transferase activity"/>
    <property type="evidence" value="ECO:0007669"/>
    <property type="project" value="UniProtKB-KW"/>
</dbReference>
<evidence type="ECO:0000256" key="2">
    <source>
        <dbReference type="ARBA" id="ARBA00005992"/>
    </source>
</evidence>
<dbReference type="RefSeq" id="WP_188720502.1">
    <property type="nucleotide sequence ID" value="NZ_BMKN01000002.1"/>
</dbReference>
<feature type="active site" description="Nucleophile" evidence="7">
    <location>
        <position position="151"/>
    </location>
</feature>
<evidence type="ECO:0000313" key="10">
    <source>
        <dbReference type="Proteomes" id="UP000606730"/>
    </source>
</evidence>
<keyword evidence="4 7" id="KW-0133">Cell shape</keyword>
<evidence type="ECO:0000256" key="6">
    <source>
        <dbReference type="ARBA" id="ARBA00023316"/>
    </source>
</evidence>
<evidence type="ECO:0000259" key="8">
    <source>
        <dbReference type="PROSITE" id="PS52029"/>
    </source>
</evidence>
<dbReference type="InterPro" id="IPR038063">
    <property type="entry name" value="Transpep_catalytic_dom"/>
</dbReference>
<evidence type="ECO:0000313" key="9">
    <source>
        <dbReference type="EMBL" id="GGE55271.1"/>
    </source>
</evidence>
<evidence type="ECO:0000256" key="7">
    <source>
        <dbReference type="PROSITE-ProRule" id="PRU01373"/>
    </source>
</evidence>
<dbReference type="AlphaFoldDB" id="A0A917EM03"/>
<dbReference type="GO" id="GO:0071555">
    <property type="term" value="P:cell wall organization"/>
    <property type="evidence" value="ECO:0007669"/>
    <property type="project" value="UniProtKB-UniRule"/>
</dbReference>
<dbReference type="GO" id="GO:0008360">
    <property type="term" value="P:regulation of cell shape"/>
    <property type="evidence" value="ECO:0007669"/>
    <property type="project" value="UniProtKB-UniRule"/>
</dbReference>
<evidence type="ECO:0000256" key="4">
    <source>
        <dbReference type="ARBA" id="ARBA00022960"/>
    </source>
</evidence>
<dbReference type="Gene3D" id="2.40.440.10">
    <property type="entry name" value="L,D-transpeptidase catalytic domain-like"/>
    <property type="match status" value="1"/>
</dbReference>